<accession>A0A813RD37</accession>
<dbReference type="InterPro" id="IPR050143">
    <property type="entry name" value="TRIM/RBCC"/>
</dbReference>
<name>A0A813RD37_ADIRI</name>
<dbReference type="InterPro" id="IPR017907">
    <property type="entry name" value="Znf_RING_CS"/>
</dbReference>
<dbReference type="SMART" id="SM00184">
    <property type="entry name" value="RING"/>
    <property type="match status" value="1"/>
</dbReference>
<protein>
    <recommendedName>
        <fullName evidence="6">RING-type domain-containing protein</fullName>
    </recommendedName>
</protein>
<evidence type="ECO:0000256" key="4">
    <source>
        <dbReference type="ARBA" id="ARBA00022833"/>
    </source>
</evidence>
<dbReference type="PROSITE" id="PS00369">
    <property type="entry name" value="PTS_HPR_HIS"/>
    <property type="match status" value="1"/>
</dbReference>
<evidence type="ECO:0000256" key="2">
    <source>
        <dbReference type="ARBA" id="ARBA00022723"/>
    </source>
</evidence>
<dbReference type="Gene3D" id="3.30.40.10">
    <property type="entry name" value="Zinc/RING finger domain, C3HC4 (zinc finger)"/>
    <property type="match status" value="1"/>
</dbReference>
<comment type="caution">
    <text evidence="7">The sequence shown here is derived from an EMBL/GenBank/DDBJ whole genome shotgun (WGS) entry which is preliminary data.</text>
</comment>
<dbReference type="InterPro" id="IPR018957">
    <property type="entry name" value="Znf_C3HC4_RING-type"/>
</dbReference>
<feature type="domain" description="RING-type" evidence="6">
    <location>
        <begin position="9"/>
        <end position="50"/>
    </location>
</feature>
<evidence type="ECO:0000256" key="5">
    <source>
        <dbReference type="PROSITE-ProRule" id="PRU00175"/>
    </source>
</evidence>
<dbReference type="SUPFAM" id="SSF57850">
    <property type="entry name" value="RING/U-box"/>
    <property type="match status" value="1"/>
</dbReference>
<keyword evidence="2" id="KW-0479">Metal-binding</keyword>
<dbReference type="EMBL" id="CAJNOR010000067">
    <property type="protein sequence ID" value="CAF0782491.1"/>
    <property type="molecule type" value="Genomic_DNA"/>
</dbReference>
<keyword evidence="8" id="KW-1185">Reference proteome</keyword>
<dbReference type="SUPFAM" id="SSF50978">
    <property type="entry name" value="WD40 repeat-like"/>
    <property type="match status" value="1"/>
</dbReference>
<dbReference type="PANTHER" id="PTHR24103">
    <property type="entry name" value="E3 UBIQUITIN-PROTEIN LIGASE TRIM"/>
    <property type="match status" value="1"/>
</dbReference>
<dbReference type="Pfam" id="PF00097">
    <property type="entry name" value="zf-C3HC4"/>
    <property type="match status" value="1"/>
</dbReference>
<dbReference type="AlphaFoldDB" id="A0A813RD37"/>
<comment type="similarity">
    <text evidence="1">Belongs to the TRIM/RBCC family.</text>
</comment>
<proteinExistence type="inferred from homology"/>
<dbReference type="InterPro" id="IPR013083">
    <property type="entry name" value="Znf_RING/FYVE/PHD"/>
</dbReference>
<evidence type="ECO:0000259" key="6">
    <source>
        <dbReference type="PROSITE" id="PS50089"/>
    </source>
</evidence>
<evidence type="ECO:0000256" key="3">
    <source>
        <dbReference type="ARBA" id="ARBA00022771"/>
    </source>
</evidence>
<dbReference type="PROSITE" id="PS50089">
    <property type="entry name" value="ZF_RING_2"/>
    <property type="match status" value="1"/>
</dbReference>
<evidence type="ECO:0000313" key="8">
    <source>
        <dbReference type="Proteomes" id="UP000663828"/>
    </source>
</evidence>
<sequence>MINANLITCALCRNYYADPRQIPCSHSFCFDCLSGRFDDETLILICPKCDKLHQYNSREEFENRCMRDGFLKSMVAQFKRNQSRSSAIASGLHSRPASSLSQIAPMNGFTPIHPISQEVNSSFDQTCSERSTPSIYSQTRSSSVLPTITNRVLIAKCQSCNIKGELIVCNHCDNVICTKCADEHQSVINDDVKREWNLCKSKFDKITERSIRFEADQEECERKARELQTLVGERGDKLVQTINNYKNAYIDFIEKHRRTHKQICAHEQIIDEYESIDDRVNKLLKSADITTEKIDDFSFEIEHLESRLDSLNSILDSSELKFPVLSLPEQIDISSLFGTLNFLSLNSPHSNHMKSKLDHDDYLSLESSQPPQPHRFDQISAPLPVPQATKKKLLWQLDYKSVPYYVRTYNNQLFVCDKYGYLSVYKLNRPNDFRVKPTFVREIKLFNDSLTALSDEDQTIIDSFVVYKFWIIVFKRKKNELHGTIYVFTHDGKLLPNGKCVHNYPSRELTIDIDTNILWSLDQKQLCLFYYQLPDQISPTDQIEDVFHNRWSHVQFSKPFAPKHISVNKNVLAVLDKNRQAVHVYDKKTQEELYEHVNIYNHTTHFCWDMALFSDNSLLIKLDETSTLKAGPSKHIYLQLDTTSQRNVIGIIEETDAYGMIITTTDEILIGVRINTKGTVKCYG</sequence>
<dbReference type="InterPro" id="IPR001841">
    <property type="entry name" value="Znf_RING"/>
</dbReference>
<dbReference type="InterPro" id="IPR036322">
    <property type="entry name" value="WD40_repeat_dom_sf"/>
</dbReference>
<dbReference type="PROSITE" id="PS00518">
    <property type="entry name" value="ZF_RING_1"/>
    <property type="match status" value="1"/>
</dbReference>
<dbReference type="GO" id="GO:0008270">
    <property type="term" value="F:zinc ion binding"/>
    <property type="evidence" value="ECO:0007669"/>
    <property type="project" value="UniProtKB-KW"/>
</dbReference>
<dbReference type="Proteomes" id="UP000663828">
    <property type="component" value="Unassembled WGS sequence"/>
</dbReference>
<keyword evidence="4" id="KW-0862">Zinc</keyword>
<keyword evidence="3 5" id="KW-0863">Zinc-finger</keyword>
<reference evidence="7" key="1">
    <citation type="submission" date="2021-02" db="EMBL/GenBank/DDBJ databases">
        <authorList>
            <person name="Nowell W R."/>
        </authorList>
    </citation>
    <scope>NUCLEOTIDE SEQUENCE</scope>
</reference>
<organism evidence="7 8">
    <name type="scientific">Adineta ricciae</name>
    <name type="common">Rotifer</name>
    <dbReference type="NCBI Taxonomy" id="249248"/>
    <lineage>
        <taxon>Eukaryota</taxon>
        <taxon>Metazoa</taxon>
        <taxon>Spiralia</taxon>
        <taxon>Gnathifera</taxon>
        <taxon>Rotifera</taxon>
        <taxon>Eurotatoria</taxon>
        <taxon>Bdelloidea</taxon>
        <taxon>Adinetida</taxon>
        <taxon>Adinetidae</taxon>
        <taxon>Adineta</taxon>
    </lineage>
</organism>
<evidence type="ECO:0000256" key="1">
    <source>
        <dbReference type="ARBA" id="ARBA00008518"/>
    </source>
</evidence>
<dbReference type="InterPro" id="IPR001020">
    <property type="entry name" value="PTS_HPr_His_P_site"/>
</dbReference>
<gene>
    <name evidence="7" type="ORF">XAT740_LOCUS2048</name>
</gene>
<evidence type="ECO:0000313" key="7">
    <source>
        <dbReference type="EMBL" id="CAF0782491.1"/>
    </source>
</evidence>